<feature type="chain" id="PRO_5001729989" description="Lipid-binding serum glycoprotein C-terminal domain-containing protein" evidence="1">
    <location>
        <begin position="28"/>
        <end position="554"/>
    </location>
</feature>
<name>A0A078BAZ3_STYLE</name>
<evidence type="ECO:0000256" key="1">
    <source>
        <dbReference type="SAM" id="SignalP"/>
    </source>
</evidence>
<feature type="signal peptide" evidence="1">
    <location>
        <begin position="1"/>
        <end position="27"/>
    </location>
</feature>
<evidence type="ECO:0000313" key="2">
    <source>
        <dbReference type="EMBL" id="CDW90402.1"/>
    </source>
</evidence>
<keyword evidence="3" id="KW-1185">Reference proteome</keyword>
<evidence type="ECO:0008006" key="4">
    <source>
        <dbReference type="Google" id="ProtNLM"/>
    </source>
</evidence>
<dbReference type="OrthoDB" id="9938407at2759"/>
<protein>
    <recommendedName>
        <fullName evidence="4">Lipid-binding serum glycoprotein C-terminal domain-containing protein</fullName>
    </recommendedName>
</protein>
<dbReference type="EMBL" id="CCKQ01018435">
    <property type="protein sequence ID" value="CDW90402.1"/>
    <property type="molecule type" value="Genomic_DNA"/>
</dbReference>
<dbReference type="SUPFAM" id="SSF55394">
    <property type="entry name" value="Bactericidal permeability-increasing protein, BPI"/>
    <property type="match status" value="1"/>
</dbReference>
<reference evidence="2 3" key="1">
    <citation type="submission" date="2014-06" db="EMBL/GenBank/DDBJ databases">
        <authorList>
            <person name="Swart Estienne"/>
        </authorList>
    </citation>
    <scope>NUCLEOTIDE SEQUENCE [LARGE SCALE GENOMIC DNA]</scope>
    <source>
        <strain evidence="2 3">130c</strain>
    </source>
</reference>
<dbReference type="AlphaFoldDB" id="A0A078BAZ3"/>
<dbReference type="Proteomes" id="UP000039865">
    <property type="component" value="Unassembled WGS sequence"/>
</dbReference>
<dbReference type="InterPro" id="IPR017943">
    <property type="entry name" value="Bactericidal_perm-incr_a/b_dom"/>
</dbReference>
<organism evidence="2 3">
    <name type="scientific">Stylonychia lemnae</name>
    <name type="common">Ciliate</name>
    <dbReference type="NCBI Taxonomy" id="5949"/>
    <lineage>
        <taxon>Eukaryota</taxon>
        <taxon>Sar</taxon>
        <taxon>Alveolata</taxon>
        <taxon>Ciliophora</taxon>
        <taxon>Intramacronucleata</taxon>
        <taxon>Spirotrichea</taxon>
        <taxon>Stichotrichia</taxon>
        <taxon>Sporadotrichida</taxon>
        <taxon>Oxytrichidae</taxon>
        <taxon>Stylonychinae</taxon>
        <taxon>Stylonychia</taxon>
    </lineage>
</organism>
<gene>
    <name evidence="2" type="primary">Contig8345.g8896</name>
    <name evidence="2" type="ORF">STYLEM_19545</name>
</gene>
<keyword evidence="1" id="KW-0732">Signal</keyword>
<dbReference type="GO" id="GO:0008289">
    <property type="term" value="F:lipid binding"/>
    <property type="evidence" value="ECO:0007669"/>
    <property type="project" value="InterPro"/>
</dbReference>
<evidence type="ECO:0000313" key="3">
    <source>
        <dbReference type="Proteomes" id="UP000039865"/>
    </source>
</evidence>
<accession>A0A078BAZ3</accession>
<dbReference type="InParanoid" id="A0A078BAZ3"/>
<sequence>MNYYKQSYLTLPIILLCILLHISCALAQKTSPTIDAVSPNKQKATIKFVITQGLFDYVEESIDPQFIIQLIETFQQRIPVLIDLGGLKLDLNITDTKLLSGNFFSKNTFVITNDNFIFDLNKFSAALNVSYEYLSDPPVFADFGNLTLNLENLSFYIKTTLNQTNQDNITFIVNNIRSELGKLDINMDGISDFSDVLTFMLKTSTFMGGTLGKGITSGDDFEFKFLKLINQAIGLVPDYIELPQLDDSYVFLNLTQGIKFQKDQFMEIPLFLELQSMNQSHQYIQQNNASIPGYKYQNGDAFLIYITEQLIDNLIIFAHHQGMLNLAPDTSNKDNQLKVGTLNLVFLNELSGFNTNGLCTFGIISTPEEVPQLDISKGFITFTSQIKVDVICQKNPKVDEYSHVIFLYTRISLTISLYGDGNSKIQGKANLAPISITQFSDSLFARKPNTNVLNSFGKILEPLINQVVNSILQKGIDLNTIITASLGTSVFQVQQLKIEIYQEYVMLNIKPKFNVVSNTEIIKLQSKKQMRQMYVDLRKYTKVNEDGIIEKDEM</sequence>
<proteinExistence type="predicted"/>